<reference evidence="2 3" key="1">
    <citation type="submission" date="2018-11" db="EMBL/GenBank/DDBJ databases">
        <title>Phylogenetic determinants of toxin gene distribution in genomes of Brevibacillus laterosporus.</title>
        <authorList>
            <person name="Glare T.R."/>
            <person name="Durrant A."/>
            <person name="Berry C."/>
            <person name="Palma L."/>
            <person name="Ormskirk M."/>
            <person name="Cox M.O."/>
        </authorList>
    </citation>
    <scope>NUCLEOTIDE SEQUENCE [LARGE SCALE GENOMIC DNA]</scope>
    <source>
        <strain evidence="2 3">1821L</strain>
    </source>
</reference>
<evidence type="ECO:0000313" key="2">
    <source>
        <dbReference type="EMBL" id="QDX94710.1"/>
    </source>
</evidence>
<feature type="transmembrane region" description="Helical" evidence="1">
    <location>
        <begin position="6"/>
        <end position="25"/>
    </location>
</feature>
<keyword evidence="1" id="KW-1133">Transmembrane helix</keyword>
<feature type="transmembrane region" description="Helical" evidence="1">
    <location>
        <begin position="59"/>
        <end position="76"/>
    </location>
</feature>
<keyword evidence="3" id="KW-1185">Reference proteome</keyword>
<feature type="transmembrane region" description="Helical" evidence="1">
    <location>
        <begin position="83"/>
        <end position="105"/>
    </location>
</feature>
<accession>A0A518VCI9</accession>
<dbReference type="Proteomes" id="UP000319432">
    <property type="component" value="Chromosome"/>
</dbReference>
<feature type="transmembrane region" description="Helical" evidence="1">
    <location>
        <begin position="170"/>
        <end position="190"/>
    </location>
</feature>
<evidence type="ECO:0000313" key="3">
    <source>
        <dbReference type="Proteomes" id="UP000319432"/>
    </source>
</evidence>
<proteinExistence type="predicted"/>
<gene>
    <name evidence="2" type="ORF">EEL30_21965</name>
</gene>
<dbReference type="OrthoDB" id="2475091at2"/>
<protein>
    <submittedName>
        <fullName evidence="2">Uncharacterized protein</fullName>
    </submittedName>
</protein>
<feature type="transmembrane region" description="Helical" evidence="1">
    <location>
        <begin position="196"/>
        <end position="215"/>
    </location>
</feature>
<name>A0A518VCI9_BRELA</name>
<dbReference type="AlphaFoldDB" id="A0A518VCI9"/>
<feature type="transmembrane region" description="Helical" evidence="1">
    <location>
        <begin position="32"/>
        <end position="53"/>
    </location>
</feature>
<evidence type="ECO:0000256" key="1">
    <source>
        <dbReference type="SAM" id="Phobius"/>
    </source>
</evidence>
<dbReference type="EMBL" id="CP033464">
    <property type="protein sequence ID" value="QDX94710.1"/>
    <property type="molecule type" value="Genomic_DNA"/>
</dbReference>
<organism evidence="2 3">
    <name type="scientific">Brevibacillus laterosporus</name>
    <name type="common">Bacillus laterosporus</name>
    <dbReference type="NCBI Taxonomy" id="1465"/>
    <lineage>
        <taxon>Bacteria</taxon>
        <taxon>Bacillati</taxon>
        <taxon>Bacillota</taxon>
        <taxon>Bacilli</taxon>
        <taxon>Bacillales</taxon>
        <taxon>Paenibacillaceae</taxon>
        <taxon>Brevibacillus</taxon>
    </lineage>
</organism>
<keyword evidence="1" id="KW-0472">Membrane</keyword>
<keyword evidence="1" id="KW-0812">Transmembrane</keyword>
<sequence length="224" mass="26104">MDIVLYLVLGFVDVMAILAVIFRFFRFPIRMFIRELVTIGVALSVISFFMRLVFNVPELDMGIQFILYVVFFRYLIKIKIFDSFLLASIGYLSNTVSQLAIYYFLSFTGIVTPEDIQSTSNFGTYLIQFSSEVFLFLVAWCFYKSNLGFSFIICPPQDVHLKVKMRGVNLFLLIGIMLSVATLFLAPYLLIYYLNWLHILAFIMTIVFCLLYFVANRRDAEDLW</sequence>